<evidence type="ECO:0000313" key="3">
    <source>
        <dbReference type="EMBL" id="NGN62905.1"/>
    </source>
</evidence>
<dbReference type="AlphaFoldDB" id="A0A6G4TSD7"/>
<proteinExistence type="predicted"/>
<dbReference type="Pfam" id="PF12172">
    <property type="entry name" value="zf-ChsH2"/>
    <property type="match status" value="1"/>
</dbReference>
<dbReference type="Proteomes" id="UP000481583">
    <property type="component" value="Unassembled WGS sequence"/>
</dbReference>
<dbReference type="RefSeq" id="WP_165231183.1">
    <property type="nucleotide sequence ID" value="NZ_JAAKZV010000006.1"/>
</dbReference>
<evidence type="ECO:0000259" key="2">
    <source>
        <dbReference type="Pfam" id="PF12172"/>
    </source>
</evidence>
<gene>
    <name evidence="3" type="ORF">G5C51_03170</name>
</gene>
<dbReference type="InterPro" id="IPR052513">
    <property type="entry name" value="Thioester_dehydratase-like"/>
</dbReference>
<accession>A0A6G4TSD7</accession>
<dbReference type="SUPFAM" id="SSF50249">
    <property type="entry name" value="Nucleic acid-binding proteins"/>
    <property type="match status" value="1"/>
</dbReference>
<feature type="domain" description="ChsH2 C-terminal OB-fold" evidence="1">
    <location>
        <begin position="56"/>
        <end position="126"/>
    </location>
</feature>
<dbReference type="InterPro" id="IPR002878">
    <property type="entry name" value="ChsH2_C"/>
</dbReference>
<comment type="caution">
    <text evidence="3">The sequence shown here is derived from an EMBL/GenBank/DDBJ whole genome shotgun (WGS) entry which is preliminary data.</text>
</comment>
<reference evidence="3 4" key="1">
    <citation type="submission" date="2020-02" db="EMBL/GenBank/DDBJ databases">
        <title>Whole-genome analyses of novel actinobacteria.</title>
        <authorList>
            <person name="Sahin N."/>
        </authorList>
    </citation>
    <scope>NUCLEOTIDE SEQUENCE [LARGE SCALE GENOMIC DNA]</scope>
    <source>
        <strain evidence="3 4">A7024</strain>
    </source>
</reference>
<sequence>MAPTRTPAVAGLFTEDGDPRGFRLLGTRCAACGALFFPREDDFCRDPGCTSTEFIEVALSPRGRIWSYTDCRYPPPPPYPRDQDREWEPYALLAVELKEERIVVMGQAVPGVRTEELEVGMPVELVPGVLHEDADRVLTTWHWQPERATEGTR</sequence>
<dbReference type="InterPro" id="IPR012340">
    <property type="entry name" value="NA-bd_OB-fold"/>
</dbReference>
<evidence type="ECO:0000313" key="4">
    <source>
        <dbReference type="Proteomes" id="UP000481583"/>
    </source>
</evidence>
<feature type="domain" description="ChsH2 rubredoxin-like zinc ribbon" evidence="2">
    <location>
        <begin position="23"/>
        <end position="53"/>
    </location>
</feature>
<dbReference type="Pfam" id="PF01796">
    <property type="entry name" value="OB_ChsH2_C"/>
    <property type="match status" value="1"/>
</dbReference>
<name>A0A6G4TSD7_9ACTN</name>
<keyword evidence="4" id="KW-1185">Reference proteome</keyword>
<organism evidence="3 4">
    <name type="scientific">Streptomyces coryli</name>
    <dbReference type="NCBI Taxonomy" id="1128680"/>
    <lineage>
        <taxon>Bacteria</taxon>
        <taxon>Bacillati</taxon>
        <taxon>Actinomycetota</taxon>
        <taxon>Actinomycetes</taxon>
        <taxon>Kitasatosporales</taxon>
        <taxon>Streptomycetaceae</taxon>
        <taxon>Streptomyces</taxon>
    </lineage>
</organism>
<dbReference type="EMBL" id="JAAKZV010000006">
    <property type="protein sequence ID" value="NGN62905.1"/>
    <property type="molecule type" value="Genomic_DNA"/>
</dbReference>
<protein>
    <submittedName>
        <fullName evidence="3">Benzoylsuccinyl-CoA thiolase</fullName>
    </submittedName>
</protein>
<dbReference type="InterPro" id="IPR022002">
    <property type="entry name" value="ChsH2_Znr"/>
</dbReference>
<dbReference type="PANTHER" id="PTHR34075">
    <property type="entry name" value="BLR3430 PROTEIN"/>
    <property type="match status" value="1"/>
</dbReference>
<dbReference type="PANTHER" id="PTHR34075:SF5">
    <property type="entry name" value="BLR3430 PROTEIN"/>
    <property type="match status" value="1"/>
</dbReference>
<evidence type="ECO:0000259" key="1">
    <source>
        <dbReference type="Pfam" id="PF01796"/>
    </source>
</evidence>